<gene>
    <name evidence="3" type="ORF">BIW11_00345</name>
</gene>
<dbReference type="SUPFAM" id="SSF48371">
    <property type="entry name" value="ARM repeat"/>
    <property type="match status" value="1"/>
</dbReference>
<dbReference type="InterPro" id="IPR052616">
    <property type="entry name" value="SYO1-like"/>
</dbReference>
<dbReference type="EMBL" id="MNPL01002521">
    <property type="protein sequence ID" value="OQR78204.1"/>
    <property type="molecule type" value="Genomic_DNA"/>
</dbReference>
<proteinExistence type="inferred from homology"/>
<reference evidence="3 4" key="1">
    <citation type="journal article" date="2017" name="Gigascience">
        <title>Draft genome of the honey bee ectoparasitic mite, Tropilaelaps mercedesae, is shaped by the parasitic life history.</title>
        <authorList>
            <person name="Dong X."/>
            <person name="Armstrong S.D."/>
            <person name="Xia D."/>
            <person name="Makepeace B.L."/>
            <person name="Darby A.C."/>
            <person name="Kadowaki T."/>
        </authorList>
    </citation>
    <scope>NUCLEOTIDE SEQUENCE [LARGE SCALE GENOMIC DNA]</scope>
    <source>
        <strain evidence="3">Wuxi-XJTLU</strain>
    </source>
</reference>
<evidence type="ECO:0000259" key="2">
    <source>
        <dbReference type="Pfam" id="PF25567"/>
    </source>
</evidence>
<dbReference type="STRING" id="418985.A0A1V9XXI6"/>
<dbReference type="InterPro" id="IPR011989">
    <property type="entry name" value="ARM-like"/>
</dbReference>
<dbReference type="FunCoup" id="A0A1V9XXI6">
    <property type="interactions" value="82"/>
</dbReference>
<comment type="similarity">
    <text evidence="1">Belongs to the nuclear import and ribosome assembly adapter family.</text>
</comment>
<dbReference type="PANTHER" id="PTHR13347">
    <property type="entry name" value="HEAT REPEAT-CONTAINING PROTEIN 3"/>
    <property type="match status" value="1"/>
</dbReference>
<comment type="caution">
    <text evidence="3">The sequence shown here is derived from an EMBL/GenBank/DDBJ whole genome shotgun (WGS) entry which is preliminary data.</text>
</comment>
<organism evidence="3 4">
    <name type="scientific">Tropilaelaps mercedesae</name>
    <dbReference type="NCBI Taxonomy" id="418985"/>
    <lineage>
        <taxon>Eukaryota</taxon>
        <taxon>Metazoa</taxon>
        <taxon>Ecdysozoa</taxon>
        <taxon>Arthropoda</taxon>
        <taxon>Chelicerata</taxon>
        <taxon>Arachnida</taxon>
        <taxon>Acari</taxon>
        <taxon>Parasitiformes</taxon>
        <taxon>Mesostigmata</taxon>
        <taxon>Gamasina</taxon>
        <taxon>Dermanyssoidea</taxon>
        <taxon>Laelapidae</taxon>
        <taxon>Tropilaelaps</taxon>
    </lineage>
</organism>
<keyword evidence="4" id="KW-1185">Reference proteome</keyword>
<dbReference type="InParanoid" id="A0A1V9XXI6"/>
<dbReference type="Proteomes" id="UP000192247">
    <property type="component" value="Unassembled WGS sequence"/>
</dbReference>
<name>A0A1V9XXI6_9ACAR</name>
<evidence type="ECO:0000256" key="1">
    <source>
        <dbReference type="ARBA" id="ARBA00049983"/>
    </source>
</evidence>
<evidence type="ECO:0000313" key="4">
    <source>
        <dbReference type="Proteomes" id="UP000192247"/>
    </source>
</evidence>
<feature type="domain" description="SYO1-like TPR repeats" evidence="2">
    <location>
        <begin position="358"/>
        <end position="610"/>
    </location>
</feature>
<dbReference type="Pfam" id="PF25567">
    <property type="entry name" value="TPR_SYO1"/>
    <property type="match status" value="1"/>
</dbReference>
<dbReference type="GO" id="GO:0006606">
    <property type="term" value="P:protein import into nucleus"/>
    <property type="evidence" value="ECO:0007669"/>
    <property type="project" value="TreeGrafter"/>
</dbReference>
<dbReference type="InterPro" id="IPR016024">
    <property type="entry name" value="ARM-type_fold"/>
</dbReference>
<sequence length="612" mass="67261">MALCNLASDESRVTLRCDRLGNPLVLARWDSIGDLVTGLQSTTVTERASAAAFLCGIASDTTSRHEALRFEIIQAAAPLLLDKAAQVRHCIAGWLRDVSNAGPEVCETLVQANVLTYLVSLLQELLQRESASCLERDQNATLLDALNILTNLCENSERVVEAITRNRFVHKLFPLLTSRVIKISLAAGQCLLTITEDNPFLESIFVSERETLESVLHTAGSTPTNLLLKTTVAGIMHNLAAPAAHLPLLIATAKAALEHEIADHLTIVMVRVGRLHEVKKSRDLSIENIYDMEKELDLLLLAAYEILQAKKTALELIVNLCYAEDEEEQWDDVEEPDDDGMSIRSSNSTAVLKEPISAELQAALSSTQLLSAVLNHIGPLDSGMLALFNEYKPARQICKGVHEVRCRALLCIDNLAQSFDLLQAIGPEIIWEISDQLLQIAFATQRTNKARDPELLEAASSACRAVLEALVHTGKTTFAPIFTEEKLMMLCAVLNNASPPTGRANVARIVGTLAILHRPLVIEAGRFLTKVASQDTELRVCSEALDSLIDVFADDSTDTAARQMDLVNEMRLLTPRLKQMIRTSPKNGSKTLASTCYNNLLRFIQYKSKRLA</sequence>
<dbReference type="OrthoDB" id="288703at2759"/>
<evidence type="ECO:0000313" key="3">
    <source>
        <dbReference type="EMBL" id="OQR78204.1"/>
    </source>
</evidence>
<dbReference type="GO" id="GO:0051082">
    <property type="term" value="F:unfolded protein binding"/>
    <property type="evidence" value="ECO:0007669"/>
    <property type="project" value="TreeGrafter"/>
</dbReference>
<dbReference type="PANTHER" id="PTHR13347:SF1">
    <property type="entry name" value="HEAT REPEAT-CONTAINING PROTEIN 3"/>
    <property type="match status" value="1"/>
</dbReference>
<dbReference type="Gene3D" id="1.25.10.10">
    <property type="entry name" value="Leucine-rich Repeat Variant"/>
    <property type="match status" value="1"/>
</dbReference>
<dbReference type="InterPro" id="IPR057990">
    <property type="entry name" value="TPR_SYO1"/>
</dbReference>
<dbReference type="GO" id="GO:0042273">
    <property type="term" value="P:ribosomal large subunit biogenesis"/>
    <property type="evidence" value="ECO:0007669"/>
    <property type="project" value="TreeGrafter"/>
</dbReference>
<protein>
    <submittedName>
        <fullName evidence="3">HEAT repeat-containing protein 3-like</fullName>
    </submittedName>
</protein>
<accession>A0A1V9XXI6</accession>
<dbReference type="AlphaFoldDB" id="A0A1V9XXI6"/>